<dbReference type="CDD" id="cd09872">
    <property type="entry name" value="PIN_Sll0205-like"/>
    <property type="match status" value="1"/>
</dbReference>
<dbReference type="AlphaFoldDB" id="A0A7Z9C5Z6"/>
<name>A0A7Z9C5Z6_9CAUL</name>
<dbReference type="Gene3D" id="3.40.50.1010">
    <property type="entry name" value="5'-nuclease"/>
    <property type="match status" value="1"/>
</dbReference>
<dbReference type="Pfam" id="PF01850">
    <property type="entry name" value="PIN"/>
    <property type="match status" value="1"/>
</dbReference>
<dbReference type="InterPro" id="IPR002716">
    <property type="entry name" value="PIN_dom"/>
</dbReference>
<dbReference type="PANTHER" id="PTHR36173:SF1">
    <property type="entry name" value="RIBONUCLEASE VAPC22"/>
    <property type="match status" value="1"/>
</dbReference>
<dbReference type="Proteomes" id="UP000289220">
    <property type="component" value="Unassembled WGS sequence"/>
</dbReference>
<organism evidence="2 3">
    <name type="scientific">Brevundimonas mediterranea</name>
    <dbReference type="NCBI Taxonomy" id="74329"/>
    <lineage>
        <taxon>Bacteria</taxon>
        <taxon>Pseudomonadati</taxon>
        <taxon>Pseudomonadota</taxon>
        <taxon>Alphaproteobacteria</taxon>
        <taxon>Caulobacterales</taxon>
        <taxon>Caulobacteraceae</taxon>
        <taxon>Brevundimonas</taxon>
    </lineage>
</organism>
<dbReference type="InterPro" id="IPR041705">
    <property type="entry name" value="PIN_Sll0205"/>
</dbReference>
<dbReference type="EMBL" id="UXHF01000039">
    <property type="protein sequence ID" value="VDC50462.1"/>
    <property type="molecule type" value="Genomic_DNA"/>
</dbReference>
<sequence>MSLKPTRAVGRGLGALSKAGQSKAAILLDTNAIIRAQLDRDLRPEARAAIQAAQAEDGILVSVVSAWEIGLLARNRQSPTGRLFQPDAATWFDNVLSAPGVWMAPMNHQIAFAAWNLPEPIHGDPADRLMIAIARELDVPLITRDRAILDYAAAGHVRAIAC</sequence>
<accession>A0A7Z9C5Z6</accession>
<evidence type="ECO:0000313" key="2">
    <source>
        <dbReference type="EMBL" id="VDC50462.1"/>
    </source>
</evidence>
<dbReference type="InterPro" id="IPR029060">
    <property type="entry name" value="PIN-like_dom_sf"/>
</dbReference>
<evidence type="ECO:0000313" key="3">
    <source>
        <dbReference type="Proteomes" id="UP000289220"/>
    </source>
</evidence>
<comment type="caution">
    <text evidence="2">The sequence shown here is derived from an EMBL/GenBank/DDBJ whole genome shotgun (WGS) entry which is preliminary data.</text>
</comment>
<feature type="domain" description="PIN" evidence="1">
    <location>
        <begin position="26"/>
        <end position="152"/>
    </location>
</feature>
<keyword evidence="3" id="KW-1185">Reference proteome</keyword>
<evidence type="ECO:0000259" key="1">
    <source>
        <dbReference type="Pfam" id="PF01850"/>
    </source>
</evidence>
<dbReference type="SUPFAM" id="SSF88723">
    <property type="entry name" value="PIN domain-like"/>
    <property type="match status" value="1"/>
</dbReference>
<gene>
    <name evidence="2" type="ORF">BREV_BREV_02036</name>
</gene>
<proteinExistence type="predicted"/>
<dbReference type="PANTHER" id="PTHR36173">
    <property type="entry name" value="RIBONUCLEASE VAPC16-RELATED"/>
    <property type="match status" value="1"/>
</dbReference>
<dbReference type="InterPro" id="IPR052919">
    <property type="entry name" value="TA_system_RNase"/>
</dbReference>
<reference evidence="2 3" key="1">
    <citation type="submission" date="2018-11" db="EMBL/GenBank/DDBJ databases">
        <authorList>
            <person name="Peiro R."/>
            <person name="Begona"/>
            <person name="Cbmso G."/>
            <person name="Lopez M."/>
            <person name="Gonzalez S."/>
            <person name="Sacristan E."/>
            <person name="Castillo E."/>
        </authorList>
    </citation>
    <scope>NUCLEOTIDE SEQUENCE [LARGE SCALE GENOMIC DNA]</scope>
    <source>
        <strain evidence="2">Brev_genome</strain>
    </source>
</reference>
<protein>
    <recommendedName>
        <fullName evidence="1">PIN domain-containing protein</fullName>
    </recommendedName>
</protein>